<dbReference type="Gene3D" id="1.10.287.600">
    <property type="entry name" value="Helix hairpin bin"/>
    <property type="match status" value="1"/>
</dbReference>
<dbReference type="GO" id="GO:0005874">
    <property type="term" value="C:microtubule"/>
    <property type="evidence" value="ECO:0007669"/>
    <property type="project" value="UniProtKB-KW"/>
</dbReference>
<dbReference type="EMBL" id="UFQT01000225">
    <property type="protein sequence ID" value="SSX22045.1"/>
    <property type="molecule type" value="Genomic_DNA"/>
</dbReference>
<evidence type="ECO:0000256" key="2">
    <source>
        <dbReference type="ARBA" id="ARBA00009636"/>
    </source>
</evidence>
<dbReference type="PRINTS" id="PR01163">
    <property type="entry name" value="BETATUBULIN"/>
</dbReference>
<dbReference type="Gene3D" id="3.40.50.1440">
    <property type="entry name" value="Tubulin/FtsZ, GTPase domain"/>
    <property type="match status" value="1"/>
</dbReference>
<evidence type="ECO:0000256" key="5">
    <source>
        <dbReference type="ARBA" id="ARBA00023134"/>
    </source>
</evidence>
<dbReference type="InterPro" id="IPR036525">
    <property type="entry name" value="Tubulin/FtsZ_GTPase_sf"/>
</dbReference>
<sequence length="466" mass="52551">MREIIFMQIGHCGNKVGQKFWELVCNEHCLDYEGHYVGTTTIPRQRIDVYFDVGQKETYVPRSIFVDLEPGTLKGLQKAPYGNLFSPDAFLYGHNGAANNWAKGFYTEGAEMMDKILNLTRKRVENCDLIQGFQLVHSIGGGTGAGMGSLLARKLKDEYGSSIINTFSVVPSPKVSEVVVEPYSAILSLNELISSSDETVCLDNEALHDIAQKYVTSDCPKYSDLNHLIAHAMSGITTCFRFPGQLNTDLRKLKTNMIPFEKLHFFIPAIAPIPPHVFKRSCGNKTGKSISDITMQLFNPDYHMCQCDHRTGTYLTAAAIFRGRFSTKDIDEQMVRIQECPGNQFASWIPNNIKTAICNVPPPSVDMSATFLANSTAINVMLRRVLKQFDSMFDRKAYLHWYKGEGMDADEFQEARNNVQSLIDEYQQFDEPRGKMGKKFEDYFKSPRKSTQITVSKHESAVVSKE</sequence>
<dbReference type="InterPro" id="IPR003008">
    <property type="entry name" value="Tubulin_FtsZ_GTPase"/>
</dbReference>
<dbReference type="SUPFAM" id="SSF55307">
    <property type="entry name" value="Tubulin C-terminal domain-like"/>
    <property type="match status" value="1"/>
</dbReference>
<dbReference type="GO" id="GO:0005200">
    <property type="term" value="F:structural constituent of cytoskeleton"/>
    <property type="evidence" value="ECO:0007669"/>
    <property type="project" value="InterPro"/>
</dbReference>
<protein>
    <recommendedName>
        <fullName evidence="6">Tubulin beta chain</fullName>
    </recommendedName>
</protein>
<dbReference type="InterPro" id="IPR037103">
    <property type="entry name" value="Tubulin/FtsZ-like_C"/>
</dbReference>
<evidence type="ECO:0000256" key="6">
    <source>
        <dbReference type="RuleBase" id="RU000352"/>
    </source>
</evidence>
<evidence type="ECO:0000259" key="7">
    <source>
        <dbReference type="SMART" id="SM00864"/>
    </source>
</evidence>
<dbReference type="InterPro" id="IPR018316">
    <property type="entry name" value="Tubulin/FtsZ_2-layer-sand-dom"/>
</dbReference>
<dbReference type="Gene3D" id="3.30.1330.20">
    <property type="entry name" value="Tubulin/FtsZ, C-terminal domain"/>
    <property type="match status" value="1"/>
</dbReference>
<comment type="similarity">
    <text evidence="2 6">Belongs to the tubulin family.</text>
</comment>
<evidence type="ECO:0000256" key="3">
    <source>
        <dbReference type="ARBA" id="ARBA00022701"/>
    </source>
</evidence>
<dbReference type="SMART" id="SM00864">
    <property type="entry name" value="Tubulin"/>
    <property type="match status" value="1"/>
</dbReference>
<evidence type="ECO:0000259" key="8">
    <source>
        <dbReference type="SMART" id="SM00865"/>
    </source>
</evidence>
<comment type="cofactor">
    <cofactor evidence="1">
        <name>Mg(2+)</name>
        <dbReference type="ChEBI" id="CHEBI:18420"/>
    </cofactor>
</comment>
<dbReference type="InterPro" id="IPR008280">
    <property type="entry name" value="Tub_FtsZ_C"/>
</dbReference>
<keyword evidence="4 6" id="KW-0547">Nucleotide-binding</keyword>
<accession>A0A336LVT1</accession>
<evidence type="ECO:0000313" key="9">
    <source>
        <dbReference type="EMBL" id="SSX22045.1"/>
    </source>
</evidence>
<dbReference type="VEuPathDB" id="VectorBase:CSON005872"/>
<reference evidence="9" key="1">
    <citation type="submission" date="2018-07" db="EMBL/GenBank/DDBJ databases">
        <authorList>
            <person name="Quirk P.G."/>
            <person name="Krulwich T.A."/>
        </authorList>
    </citation>
    <scope>NUCLEOTIDE SEQUENCE</scope>
</reference>
<dbReference type="InterPro" id="IPR013838">
    <property type="entry name" value="Beta-tubulin_BS"/>
</dbReference>
<dbReference type="SMART" id="SM00865">
    <property type="entry name" value="Tubulin_C"/>
    <property type="match status" value="1"/>
</dbReference>
<dbReference type="GO" id="GO:0003924">
    <property type="term" value="F:GTPase activity"/>
    <property type="evidence" value="ECO:0007669"/>
    <property type="project" value="InterPro"/>
</dbReference>
<dbReference type="SUPFAM" id="SSF52490">
    <property type="entry name" value="Tubulin nucleotide-binding domain-like"/>
    <property type="match status" value="1"/>
</dbReference>
<dbReference type="PANTHER" id="PTHR11588">
    <property type="entry name" value="TUBULIN"/>
    <property type="match status" value="1"/>
</dbReference>
<keyword evidence="3 6" id="KW-0493">Microtubule</keyword>
<evidence type="ECO:0000256" key="1">
    <source>
        <dbReference type="ARBA" id="ARBA00001946"/>
    </source>
</evidence>
<comment type="subunit">
    <text evidence="6">Dimer of alpha and beta chains. A typical microtubule is a hollow water-filled tube with an outer diameter of 25 nm and an inner diameter of 15 nM. Alpha-beta heterodimers associate head-to-tail to form protofilaments running lengthwise along the microtubule wall with the beta-tubulin subunit facing the microtubule plus end conferring a structural polarity. Microtubules usually have 13 protofilaments but different protofilament numbers can be found in some organisms and specialized cells.</text>
</comment>
<dbReference type="GO" id="GO:0007017">
    <property type="term" value="P:microtubule-based process"/>
    <property type="evidence" value="ECO:0007669"/>
    <property type="project" value="InterPro"/>
</dbReference>
<dbReference type="InterPro" id="IPR023123">
    <property type="entry name" value="Tubulin_C"/>
</dbReference>
<name>A0A336LVT1_CULSO</name>
<evidence type="ECO:0000256" key="4">
    <source>
        <dbReference type="ARBA" id="ARBA00022741"/>
    </source>
</evidence>
<dbReference type="PRINTS" id="PR01161">
    <property type="entry name" value="TUBULIN"/>
</dbReference>
<dbReference type="InterPro" id="IPR017975">
    <property type="entry name" value="Tubulin_CS"/>
</dbReference>
<keyword evidence="5 6" id="KW-0342">GTP-binding</keyword>
<dbReference type="PROSITE" id="PS00228">
    <property type="entry name" value="TUBULIN_B_AUTOREG"/>
    <property type="match status" value="1"/>
</dbReference>
<dbReference type="OMA" id="PCCNFVP"/>
<feature type="domain" description="Tubulin/FtsZ 2-layer sandwich" evidence="8">
    <location>
        <begin position="246"/>
        <end position="387"/>
    </location>
</feature>
<comment type="function">
    <text evidence="6">Tubulin is the major constituent of microtubules, a cylinder consisting of laterally associated linear protofilaments composed of alpha- and beta-tubulin heterodimers. Microtubules grow by the addition of GTP-tubulin dimers to the microtubule end, where a stabilizing cap forms. Below the cap, tubulin dimers are in GDP-bound state, owing to GTPase activity of alpha-tubulin.</text>
</comment>
<dbReference type="Pfam" id="PF03953">
    <property type="entry name" value="Tubulin_C"/>
    <property type="match status" value="1"/>
</dbReference>
<proteinExistence type="inferred from homology"/>
<dbReference type="CDD" id="cd02187">
    <property type="entry name" value="beta_tubulin"/>
    <property type="match status" value="1"/>
</dbReference>
<feature type="domain" description="Tubulin/FtsZ GTPase" evidence="7">
    <location>
        <begin position="47"/>
        <end position="244"/>
    </location>
</feature>
<organism evidence="9">
    <name type="scientific">Culicoides sonorensis</name>
    <name type="common">Biting midge</name>
    <dbReference type="NCBI Taxonomy" id="179676"/>
    <lineage>
        <taxon>Eukaryota</taxon>
        <taxon>Metazoa</taxon>
        <taxon>Ecdysozoa</taxon>
        <taxon>Arthropoda</taxon>
        <taxon>Hexapoda</taxon>
        <taxon>Insecta</taxon>
        <taxon>Pterygota</taxon>
        <taxon>Neoptera</taxon>
        <taxon>Endopterygota</taxon>
        <taxon>Diptera</taxon>
        <taxon>Nematocera</taxon>
        <taxon>Chironomoidea</taxon>
        <taxon>Ceratopogonidae</taxon>
        <taxon>Ceratopogoninae</taxon>
        <taxon>Culicoides</taxon>
        <taxon>Monoculicoides</taxon>
    </lineage>
</organism>
<dbReference type="GO" id="GO:0005525">
    <property type="term" value="F:GTP binding"/>
    <property type="evidence" value="ECO:0007669"/>
    <property type="project" value="UniProtKB-UniRule"/>
</dbReference>
<dbReference type="InterPro" id="IPR002453">
    <property type="entry name" value="Beta_tubulin"/>
</dbReference>
<dbReference type="Pfam" id="PF00091">
    <property type="entry name" value="Tubulin"/>
    <property type="match status" value="1"/>
</dbReference>
<gene>
    <name evidence="9" type="primary">CSON005872</name>
</gene>
<dbReference type="AlphaFoldDB" id="A0A336LVT1"/>
<dbReference type="PROSITE" id="PS00227">
    <property type="entry name" value="TUBULIN"/>
    <property type="match status" value="1"/>
</dbReference>
<dbReference type="InterPro" id="IPR000217">
    <property type="entry name" value="Tubulin"/>
</dbReference>